<evidence type="ECO:0000256" key="6">
    <source>
        <dbReference type="ARBA" id="ARBA00022723"/>
    </source>
</evidence>
<evidence type="ECO:0000256" key="14">
    <source>
        <dbReference type="SAM" id="MobiDB-lite"/>
    </source>
</evidence>
<dbReference type="Gene3D" id="3.40.50.1000">
    <property type="entry name" value="HAD superfamily/HAD-like"/>
    <property type="match status" value="1"/>
</dbReference>
<dbReference type="GO" id="GO:0036424">
    <property type="term" value="F:L-phosphoserine phosphatase activity"/>
    <property type="evidence" value="ECO:0007669"/>
    <property type="project" value="InterPro"/>
</dbReference>
<dbReference type="GO" id="GO:0000287">
    <property type="term" value="F:magnesium ion binding"/>
    <property type="evidence" value="ECO:0007669"/>
    <property type="project" value="TreeGrafter"/>
</dbReference>
<gene>
    <name evidence="15" type="primary">serB</name>
    <name evidence="15" type="ORF">FEF26_03810</name>
</gene>
<evidence type="ECO:0000256" key="13">
    <source>
        <dbReference type="PIRSR" id="PIRSR604469-1"/>
    </source>
</evidence>
<comment type="pathway">
    <text evidence="2">Amino-acid biosynthesis; L-serine biosynthesis; L-serine from 3-phospho-D-glycerate: step 3/3.</text>
</comment>
<evidence type="ECO:0000256" key="1">
    <source>
        <dbReference type="ARBA" id="ARBA00001946"/>
    </source>
</evidence>
<dbReference type="OrthoDB" id="9792539at2"/>
<dbReference type="Proteomes" id="UP000310458">
    <property type="component" value="Unassembled WGS sequence"/>
</dbReference>
<sequence>MTQRCPSSIRKFTSSRSNLRPRRTVTPERFSTGLMRLTLPNRPSGYRVRLAMTDLPPGTVAMIAAEELDGALVRSLTADFERRGTVLRVEATEFPTASSTVKAVRWCLELSNSDDTFGTQLVSSLLDDAAEQLPVSAVTSTVLSAAQRPRGPLMLIMDVDSTLIDQEVIDLLAEFAGTAEDVSNVTERAMRGELDFTQSLHARVQTLAGLKDTVLHETYRALTATAGAHELIRSWLGRQWPVYAVSGGFQQILKPLAADLDLTDFDANTLEITNGRLTGRTVGQVVDPQIKRQRLLEWGKRSGINVQNVVAVGDGANDADMVRTAGVGIAFCAKPALIDHADLVIRHRSLELVAYALGLDARHD</sequence>
<evidence type="ECO:0000256" key="5">
    <source>
        <dbReference type="ARBA" id="ARBA00022605"/>
    </source>
</evidence>
<dbReference type="SUPFAM" id="SSF56784">
    <property type="entry name" value="HAD-like"/>
    <property type="match status" value="1"/>
</dbReference>
<keyword evidence="5" id="KW-0028">Amino-acid biosynthesis</keyword>
<accession>A0A5R9BF02</accession>
<dbReference type="GO" id="GO:0006564">
    <property type="term" value="P:L-serine biosynthetic process"/>
    <property type="evidence" value="ECO:0007669"/>
    <property type="project" value="UniProtKB-KW"/>
</dbReference>
<dbReference type="NCBIfam" id="TIGR01488">
    <property type="entry name" value="HAD-SF-IB"/>
    <property type="match status" value="1"/>
</dbReference>
<dbReference type="PANTHER" id="PTHR43344">
    <property type="entry name" value="PHOSPHOSERINE PHOSPHATASE"/>
    <property type="match status" value="1"/>
</dbReference>
<keyword evidence="16" id="KW-1185">Reference proteome</keyword>
<dbReference type="NCBIfam" id="TIGR00338">
    <property type="entry name" value="serB"/>
    <property type="match status" value="1"/>
</dbReference>
<dbReference type="AlphaFoldDB" id="A0A5R9BF02"/>
<evidence type="ECO:0000256" key="2">
    <source>
        <dbReference type="ARBA" id="ARBA00005135"/>
    </source>
</evidence>
<evidence type="ECO:0000313" key="16">
    <source>
        <dbReference type="Proteomes" id="UP000310458"/>
    </source>
</evidence>
<evidence type="ECO:0000256" key="9">
    <source>
        <dbReference type="ARBA" id="ARBA00023299"/>
    </source>
</evidence>
<comment type="catalytic activity">
    <reaction evidence="11">
        <text>O-phospho-L-serine + H2O = L-serine + phosphate</text>
        <dbReference type="Rhea" id="RHEA:21208"/>
        <dbReference type="ChEBI" id="CHEBI:15377"/>
        <dbReference type="ChEBI" id="CHEBI:33384"/>
        <dbReference type="ChEBI" id="CHEBI:43474"/>
        <dbReference type="ChEBI" id="CHEBI:57524"/>
        <dbReference type="EC" id="3.1.3.3"/>
    </reaction>
</comment>
<dbReference type="UniPathway" id="UPA00135">
    <property type="reaction ID" value="UER00198"/>
</dbReference>
<feature type="region of interest" description="Disordered" evidence="14">
    <location>
        <begin position="1"/>
        <end position="21"/>
    </location>
</feature>
<dbReference type="InterPro" id="IPR036412">
    <property type="entry name" value="HAD-like_sf"/>
</dbReference>
<keyword evidence="7 15" id="KW-0378">Hydrolase</keyword>
<organism evidence="15 16">
    <name type="scientific">Nesterenkonia salmonea</name>
    <dbReference type="NCBI Taxonomy" id="1804987"/>
    <lineage>
        <taxon>Bacteria</taxon>
        <taxon>Bacillati</taxon>
        <taxon>Actinomycetota</taxon>
        <taxon>Actinomycetes</taxon>
        <taxon>Micrococcales</taxon>
        <taxon>Micrococcaceae</taxon>
        <taxon>Nesterenkonia</taxon>
    </lineage>
</organism>
<evidence type="ECO:0000256" key="3">
    <source>
        <dbReference type="ARBA" id="ARBA00009184"/>
    </source>
</evidence>
<evidence type="ECO:0000256" key="11">
    <source>
        <dbReference type="ARBA" id="ARBA00048138"/>
    </source>
</evidence>
<dbReference type="SFLD" id="SFLDG01136">
    <property type="entry name" value="C1.6:_Phosphoserine_Phosphatas"/>
    <property type="match status" value="1"/>
</dbReference>
<dbReference type="InterPro" id="IPR050582">
    <property type="entry name" value="HAD-like_SerB"/>
</dbReference>
<dbReference type="SFLD" id="SFLDS00003">
    <property type="entry name" value="Haloacid_Dehalogenase"/>
    <property type="match status" value="1"/>
</dbReference>
<dbReference type="EC" id="3.1.3.3" evidence="4"/>
<evidence type="ECO:0000256" key="4">
    <source>
        <dbReference type="ARBA" id="ARBA00012640"/>
    </source>
</evidence>
<comment type="catalytic activity">
    <reaction evidence="12">
        <text>O-phospho-D-serine + H2O = D-serine + phosphate</text>
        <dbReference type="Rhea" id="RHEA:24873"/>
        <dbReference type="ChEBI" id="CHEBI:15377"/>
        <dbReference type="ChEBI" id="CHEBI:35247"/>
        <dbReference type="ChEBI" id="CHEBI:43474"/>
        <dbReference type="ChEBI" id="CHEBI:58680"/>
        <dbReference type="EC" id="3.1.3.3"/>
    </reaction>
</comment>
<comment type="cofactor">
    <cofactor evidence="1">
        <name>Mg(2+)</name>
        <dbReference type="ChEBI" id="CHEBI:18420"/>
    </cofactor>
</comment>
<feature type="active site" description="Proton donor" evidence="13">
    <location>
        <position position="160"/>
    </location>
</feature>
<dbReference type="GO" id="GO:0005737">
    <property type="term" value="C:cytoplasm"/>
    <property type="evidence" value="ECO:0007669"/>
    <property type="project" value="TreeGrafter"/>
</dbReference>
<reference evidence="15 16" key="1">
    <citation type="submission" date="2019-05" db="EMBL/GenBank/DDBJ databases">
        <title>Nesterenkonia sp. GY074 isolated from the Southern Atlantic Ocean.</title>
        <authorList>
            <person name="Zhang G."/>
        </authorList>
    </citation>
    <scope>NUCLEOTIDE SEQUENCE [LARGE SCALE GENOMIC DNA]</scope>
    <source>
        <strain evidence="15 16">GY074</strain>
    </source>
</reference>
<name>A0A5R9BF02_9MICC</name>
<evidence type="ECO:0000313" key="15">
    <source>
        <dbReference type="EMBL" id="TLP98849.1"/>
    </source>
</evidence>
<comment type="caution">
    <text evidence="15">The sequence shown here is derived from an EMBL/GenBank/DDBJ whole genome shotgun (WGS) entry which is preliminary data.</text>
</comment>
<evidence type="ECO:0000256" key="10">
    <source>
        <dbReference type="ARBA" id="ARBA00031693"/>
    </source>
</evidence>
<evidence type="ECO:0000256" key="8">
    <source>
        <dbReference type="ARBA" id="ARBA00022842"/>
    </source>
</evidence>
<dbReference type="InterPro" id="IPR004469">
    <property type="entry name" value="PSP"/>
</dbReference>
<comment type="similarity">
    <text evidence="3">Belongs to the HAD-like hydrolase superfamily. SerB family.</text>
</comment>
<evidence type="ECO:0000256" key="12">
    <source>
        <dbReference type="ARBA" id="ARBA00048523"/>
    </source>
</evidence>
<keyword evidence="6" id="KW-0479">Metal-binding</keyword>
<dbReference type="SFLD" id="SFLDG01137">
    <property type="entry name" value="C1.6.1:_Phosphoserine_Phosphat"/>
    <property type="match status" value="1"/>
</dbReference>
<dbReference type="PANTHER" id="PTHR43344:SF2">
    <property type="entry name" value="PHOSPHOSERINE PHOSPHATASE"/>
    <property type="match status" value="1"/>
</dbReference>
<dbReference type="EMBL" id="VAVZ01000007">
    <property type="protein sequence ID" value="TLP98849.1"/>
    <property type="molecule type" value="Genomic_DNA"/>
</dbReference>
<feature type="compositionally biased region" description="Polar residues" evidence="14">
    <location>
        <begin position="1"/>
        <end position="18"/>
    </location>
</feature>
<dbReference type="InterPro" id="IPR023214">
    <property type="entry name" value="HAD_sf"/>
</dbReference>
<protein>
    <recommendedName>
        <fullName evidence="4">phosphoserine phosphatase</fullName>
        <ecNumber evidence="4">3.1.3.3</ecNumber>
    </recommendedName>
    <alternativeName>
        <fullName evidence="10">O-phosphoserine phosphohydrolase</fullName>
    </alternativeName>
</protein>
<keyword evidence="8" id="KW-0460">Magnesium</keyword>
<dbReference type="SFLD" id="SFLDF00029">
    <property type="entry name" value="phosphoserine_phosphatase"/>
    <property type="match status" value="1"/>
</dbReference>
<keyword evidence="9" id="KW-0718">Serine biosynthesis</keyword>
<feature type="active site" description="Nucleophile" evidence="13">
    <location>
        <position position="158"/>
    </location>
</feature>
<dbReference type="Pfam" id="PF12710">
    <property type="entry name" value="HAD"/>
    <property type="match status" value="1"/>
</dbReference>
<evidence type="ECO:0000256" key="7">
    <source>
        <dbReference type="ARBA" id="ARBA00022801"/>
    </source>
</evidence>
<proteinExistence type="inferred from homology"/>